<evidence type="ECO:0000313" key="5">
    <source>
        <dbReference type="EMBL" id="QXN88856.1"/>
    </source>
</evidence>
<evidence type="ECO:0000256" key="1">
    <source>
        <dbReference type="ARBA" id="ARBA00023015"/>
    </source>
</evidence>
<organism evidence="5 6">
    <name type="scientific">Nocardia iowensis</name>
    <dbReference type="NCBI Taxonomy" id="204891"/>
    <lineage>
        <taxon>Bacteria</taxon>
        <taxon>Bacillati</taxon>
        <taxon>Actinomycetota</taxon>
        <taxon>Actinomycetes</taxon>
        <taxon>Mycobacteriales</taxon>
        <taxon>Nocardiaceae</taxon>
        <taxon>Nocardia</taxon>
    </lineage>
</organism>
<accession>A0ABX8RHN8</accession>
<dbReference type="RefSeq" id="WP_218469739.1">
    <property type="nucleotide sequence ID" value="NZ_BAABJN010000003.1"/>
</dbReference>
<dbReference type="Pfam" id="PF12833">
    <property type="entry name" value="HTH_18"/>
    <property type="match status" value="1"/>
</dbReference>
<keyword evidence="6" id="KW-1185">Reference proteome</keyword>
<reference evidence="5 6" key="1">
    <citation type="submission" date="2021-07" db="EMBL/GenBank/DDBJ databases">
        <title>Whole Genome Sequence of Nocardia Iowensis.</title>
        <authorList>
            <person name="Lamm A."/>
            <person name="Collins-Fairclough A.M."/>
            <person name="Bunk B."/>
            <person name="Sproer C."/>
        </authorList>
    </citation>
    <scope>NUCLEOTIDE SEQUENCE [LARGE SCALE GENOMIC DNA]</scope>
    <source>
        <strain evidence="5 6">NRRL 5646</strain>
    </source>
</reference>
<keyword evidence="2" id="KW-0238">DNA-binding</keyword>
<dbReference type="PROSITE" id="PS01124">
    <property type="entry name" value="HTH_ARAC_FAMILY_2"/>
    <property type="match status" value="1"/>
</dbReference>
<sequence length="262" mass="28029">MTVAPLPKTCGDRRPVMFVRPSHVCYIGPDLTVAAHATSVAVLGVGLDAPLVFRAPGHGPTTTGSAFAPARAVHSMLASEGRIMLLFIDPAGTPIAPVAAAMRSFTGPFGFEHQHERELIAACDNNCDPGALLRRAGVPAPESVDPRIIQLAAAIRRDPVRVFHAEETAARLGLSASHFLRLFGRSTGTTFRRYQQWARLRQVVHGIAAGHDLSRCAVDAGFASPSHFSDTFRKTFGLSATAMLDSGVRFDLEMDDLPPSNP</sequence>
<keyword evidence="3" id="KW-0804">Transcription</keyword>
<feature type="domain" description="HTH araC/xylS-type" evidence="4">
    <location>
        <begin position="149"/>
        <end position="246"/>
    </location>
</feature>
<proteinExistence type="predicted"/>
<name>A0ABX8RHN8_NOCIO</name>
<evidence type="ECO:0000256" key="2">
    <source>
        <dbReference type="ARBA" id="ARBA00023125"/>
    </source>
</evidence>
<evidence type="ECO:0000259" key="4">
    <source>
        <dbReference type="PROSITE" id="PS01124"/>
    </source>
</evidence>
<evidence type="ECO:0000313" key="6">
    <source>
        <dbReference type="Proteomes" id="UP000694257"/>
    </source>
</evidence>
<keyword evidence="1" id="KW-0805">Transcription regulation</keyword>
<dbReference type="EMBL" id="CP078145">
    <property type="protein sequence ID" value="QXN88856.1"/>
    <property type="molecule type" value="Genomic_DNA"/>
</dbReference>
<dbReference type="SMART" id="SM00342">
    <property type="entry name" value="HTH_ARAC"/>
    <property type="match status" value="1"/>
</dbReference>
<evidence type="ECO:0000256" key="3">
    <source>
        <dbReference type="ARBA" id="ARBA00023163"/>
    </source>
</evidence>
<dbReference type="PANTHER" id="PTHR46796">
    <property type="entry name" value="HTH-TYPE TRANSCRIPTIONAL ACTIVATOR RHAS-RELATED"/>
    <property type="match status" value="1"/>
</dbReference>
<gene>
    <name evidence="5" type="ORF">KV110_25120</name>
</gene>
<dbReference type="InterPro" id="IPR050204">
    <property type="entry name" value="AraC_XylS_family_regulators"/>
</dbReference>
<dbReference type="PANTHER" id="PTHR46796:SF2">
    <property type="entry name" value="TRANSCRIPTIONAL REGULATORY PROTEIN"/>
    <property type="match status" value="1"/>
</dbReference>
<protein>
    <submittedName>
        <fullName evidence="5">AraC family transcriptional regulator</fullName>
    </submittedName>
</protein>
<dbReference type="Proteomes" id="UP000694257">
    <property type="component" value="Chromosome"/>
</dbReference>
<dbReference type="InterPro" id="IPR018060">
    <property type="entry name" value="HTH_AraC"/>
</dbReference>